<dbReference type="Pfam" id="PF02163">
    <property type="entry name" value="Peptidase_M50"/>
    <property type="match status" value="2"/>
</dbReference>
<evidence type="ECO:0000256" key="11">
    <source>
        <dbReference type="ARBA" id="ARBA00023136"/>
    </source>
</evidence>
<gene>
    <name evidence="13" type="ORF">G5B42_09765</name>
</gene>
<keyword evidence="7" id="KW-0378">Hydrolase</keyword>
<comment type="caution">
    <text evidence="13">The sequence shown here is derived from an EMBL/GenBank/DDBJ whole genome shotgun (WGS) entry which is preliminary data.</text>
</comment>
<feature type="domain" description="Peptidase M50" evidence="12">
    <location>
        <begin position="27"/>
        <end position="97"/>
    </location>
</feature>
<feature type="domain" description="Peptidase M50" evidence="12">
    <location>
        <begin position="110"/>
        <end position="154"/>
    </location>
</feature>
<dbReference type="GO" id="GO:0046872">
    <property type="term" value="F:metal ion binding"/>
    <property type="evidence" value="ECO:0007669"/>
    <property type="project" value="UniProtKB-KW"/>
</dbReference>
<evidence type="ECO:0000256" key="10">
    <source>
        <dbReference type="ARBA" id="ARBA00023049"/>
    </source>
</evidence>
<keyword evidence="9" id="KW-1133">Transmembrane helix</keyword>
<protein>
    <submittedName>
        <fullName evidence="13">Site-2 protease family protein</fullName>
    </submittedName>
</protein>
<dbReference type="PANTHER" id="PTHR39188">
    <property type="entry name" value="MEMBRANE-ASSOCIATED ZINC METALLOPROTEASE M50B"/>
    <property type="match status" value="1"/>
</dbReference>
<dbReference type="SUPFAM" id="SSF54631">
    <property type="entry name" value="CBS-domain pair"/>
    <property type="match status" value="1"/>
</dbReference>
<evidence type="ECO:0000313" key="14">
    <source>
        <dbReference type="Proteomes" id="UP000657177"/>
    </source>
</evidence>
<proteinExistence type="inferred from homology"/>
<comment type="cofactor">
    <cofactor evidence="1">
        <name>Zn(2+)</name>
        <dbReference type="ChEBI" id="CHEBI:29105"/>
    </cofactor>
</comment>
<evidence type="ECO:0000256" key="2">
    <source>
        <dbReference type="ARBA" id="ARBA00004141"/>
    </source>
</evidence>
<keyword evidence="10" id="KW-0482">Metalloprotease</keyword>
<dbReference type="Proteomes" id="UP000657177">
    <property type="component" value="Unassembled WGS sequence"/>
</dbReference>
<evidence type="ECO:0000256" key="4">
    <source>
        <dbReference type="ARBA" id="ARBA00022670"/>
    </source>
</evidence>
<comment type="subcellular location">
    <subcellularLocation>
        <location evidence="2">Membrane</location>
        <topology evidence="2">Multi-pass membrane protein</topology>
    </subcellularLocation>
</comment>
<evidence type="ECO:0000259" key="12">
    <source>
        <dbReference type="Pfam" id="PF02163"/>
    </source>
</evidence>
<keyword evidence="8" id="KW-0862">Zinc</keyword>
<sequence length="295" mass="33049">MFKIKLNPFLYPLFFLAGLTGEISTVVLAFFSVLLHETAHLVTAFSFGYRTLCVELFPFGGVARMEASLFNDPVAEAITAVAGPVQSILLAFFCRTFAPILHLPALTGDLARINLGLGLFNLLPLFPLDGGRILRSVLVRKLGYKKATTYTNNWTKAVVCLAGPPLVWLSLKKMVPFQLPLVLFFLLIADRENNHFYSYLAQQTRRTSLLRANGLFSTKVWVVDAKRKVGEILPFLTGKDYHLFFLVDKHGKILGEVTEEELIRMINEDNMFNLKIEEIGVLNNDQPRPAGGNKD</sequence>
<dbReference type="RefSeq" id="WP_181340285.1">
    <property type="nucleotide sequence ID" value="NZ_JAAKDE010000023.1"/>
</dbReference>
<keyword evidence="4 13" id="KW-0645">Protease</keyword>
<keyword evidence="6" id="KW-0479">Metal-binding</keyword>
<name>A0A8J6LT14_9FIRM</name>
<evidence type="ECO:0000313" key="13">
    <source>
        <dbReference type="EMBL" id="MBA2133817.1"/>
    </source>
</evidence>
<accession>A0A8J6LT14</accession>
<evidence type="ECO:0000256" key="6">
    <source>
        <dbReference type="ARBA" id="ARBA00022723"/>
    </source>
</evidence>
<organism evidence="13 14">
    <name type="scientific">Capillibacterium thermochitinicola</name>
    <dbReference type="NCBI Taxonomy" id="2699427"/>
    <lineage>
        <taxon>Bacteria</taxon>
        <taxon>Bacillati</taxon>
        <taxon>Bacillota</taxon>
        <taxon>Capillibacterium</taxon>
    </lineage>
</organism>
<dbReference type="AlphaFoldDB" id="A0A8J6LT14"/>
<evidence type="ECO:0000256" key="1">
    <source>
        <dbReference type="ARBA" id="ARBA00001947"/>
    </source>
</evidence>
<evidence type="ECO:0000256" key="5">
    <source>
        <dbReference type="ARBA" id="ARBA00022692"/>
    </source>
</evidence>
<dbReference type="GO" id="GO:0016020">
    <property type="term" value="C:membrane"/>
    <property type="evidence" value="ECO:0007669"/>
    <property type="project" value="UniProtKB-SubCell"/>
</dbReference>
<dbReference type="GO" id="GO:0008237">
    <property type="term" value="F:metallopeptidase activity"/>
    <property type="evidence" value="ECO:0007669"/>
    <property type="project" value="UniProtKB-KW"/>
</dbReference>
<keyword evidence="14" id="KW-1185">Reference proteome</keyword>
<evidence type="ECO:0000256" key="7">
    <source>
        <dbReference type="ARBA" id="ARBA00022801"/>
    </source>
</evidence>
<evidence type="ECO:0000256" key="3">
    <source>
        <dbReference type="ARBA" id="ARBA00007931"/>
    </source>
</evidence>
<reference evidence="13" key="1">
    <citation type="submission" date="2020-06" db="EMBL/GenBank/DDBJ databases">
        <title>Novel chitinolytic bacterium.</title>
        <authorList>
            <person name="Ungkulpasvich U."/>
            <person name="Kosugi A."/>
            <person name="Uke A."/>
        </authorList>
    </citation>
    <scope>NUCLEOTIDE SEQUENCE</scope>
    <source>
        <strain evidence="13">UUS1-1</strain>
    </source>
</reference>
<dbReference type="EMBL" id="JAAKDE010000023">
    <property type="protein sequence ID" value="MBA2133817.1"/>
    <property type="molecule type" value="Genomic_DNA"/>
</dbReference>
<comment type="similarity">
    <text evidence="3">Belongs to the peptidase M50B family.</text>
</comment>
<dbReference type="GO" id="GO:0006508">
    <property type="term" value="P:proteolysis"/>
    <property type="evidence" value="ECO:0007669"/>
    <property type="project" value="UniProtKB-KW"/>
</dbReference>
<dbReference type="InterPro" id="IPR008915">
    <property type="entry name" value="Peptidase_M50"/>
</dbReference>
<dbReference type="InterPro" id="IPR046342">
    <property type="entry name" value="CBS_dom_sf"/>
</dbReference>
<keyword evidence="5" id="KW-0812">Transmembrane</keyword>
<evidence type="ECO:0000256" key="9">
    <source>
        <dbReference type="ARBA" id="ARBA00022989"/>
    </source>
</evidence>
<evidence type="ECO:0000256" key="8">
    <source>
        <dbReference type="ARBA" id="ARBA00022833"/>
    </source>
</evidence>
<dbReference type="PANTHER" id="PTHR39188:SF3">
    <property type="entry name" value="STAGE IV SPORULATION PROTEIN FB"/>
    <property type="match status" value="1"/>
</dbReference>
<keyword evidence="11" id="KW-0472">Membrane</keyword>